<sequence>PNLEIMVSSMQKKTGCDFRESGMSFKARDAVTFMNLE</sequence>
<name>A0A0E2H5A2_9FIRM</name>
<protein>
    <submittedName>
        <fullName evidence="2">Uncharacterized protein</fullName>
    </submittedName>
</protein>
<evidence type="ECO:0000313" key="1">
    <source>
        <dbReference type="EMBL" id="ENZ06605.1"/>
    </source>
</evidence>
<dbReference type="AlphaFoldDB" id="A0A0E2H5A2"/>
<accession>A0A0E2H5A2</accession>
<reference evidence="2 3" key="1">
    <citation type="submission" date="2013-01" db="EMBL/GenBank/DDBJ databases">
        <title>The Genome Sequence of Clostridium clostridioforme 90A8.</title>
        <authorList>
            <consortium name="The Broad Institute Genome Sequencing Platform"/>
            <person name="Earl A."/>
            <person name="Ward D."/>
            <person name="Feldgarden M."/>
            <person name="Gevers D."/>
            <person name="Courvalin P."/>
            <person name="Lambert T."/>
            <person name="Walker B."/>
            <person name="Young S.K."/>
            <person name="Zeng Q."/>
            <person name="Gargeya S."/>
            <person name="Fitzgerald M."/>
            <person name="Haas B."/>
            <person name="Abouelleil A."/>
            <person name="Alvarado L."/>
            <person name="Arachchi H.M."/>
            <person name="Berlin A.M."/>
            <person name="Chapman S.B."/>
            <person name="Dewar J."/>
            <person name="Goldberg J."/>
            <person name="Griggs A."/>
            <person name="Gujja S."/>
            <person name="Hansen M."/>
            <person name="Howarth C."/>
            <person name="Imamovic A."/>
            <person name="Larimer J."/>
            <person name="McCowan C."/>
            <person name="Murphy C."/>
            <person name="Neiman D."/>
            <person name="Pearson M."/>
            <person name="Priest M."/>
            <person name="Roberts A."/>
            <person name="Saif S."/>
            <person name="Shea T."/>
            <person name="Sisk P."/>
            <person name="Sykes S."/>
            <person name="Wortman J."/>
            <person name="Nusbaum C."/>
            <person name="Birren B."/>
        </authorList>
    </citation>
    <scope>NUCLEOTIDE SEQUENCE [LARGE SCALE GENOMIC DNA]</scope>
    <source>
        <strain evidence="2 3">90A8</strain>
    </source>
</reference>
<feature type="non-terminal residue" evidence="2">
    <location>
        <position position="1"/>
    </location>
</feature>
<evidence type="ECO:0000313" key="2">
    <source>
        <dbReference type="EMBL" id="ENZ10487.1"/>
    </source>
</evidence>
<dbReference type="Proteomes" id="UP000013085">
    <property type="component" value="Unassembled WGS sequence"/>
</dbReference>
<organism evidence="2 3">
    <name type="scientific">[Clostridium] clostridioforme 90A8</name>
    <dbReference type="NCBI Taxonomy" id="999408"/>
    <lineage>
        <taxon>Bacteria</taxon>
        <taxon>Bacillati</taxon>
        <taxon>Bacillota</taxon>
        <taxon>Clostridia</taxon>
        <taxon>Lachnospirales</taxon>
        <taxon>Lachnospiraceae</taxon>
        <taxon>Enterocloster</taxon>
    </lineage>
</organism>
<comment type="caution">
    <text evidence="2">The sequence shown here is derived from an EMBL/GenBank/DDBJ whole genome shotgun (WGS) entry which is preliminary data.</text>
</comment>
<dbReference type="HOGENOM" id="CLU_208739_0_0_9"/>
<proteinExistence type="predicted"/>
<evidence type="ECO:0000313" key="3">
    <source>
        <dbReference type="Proteomes" id="UP000013085"/>
    </source>
</evidence>
<dbReference type="EMBL" id="AGYR01000075">
    <property type="protein sequence ID" value="ENZ06605.1"/>
    <property type="molecule type" value="Genomic_DNA"/>
</dbReference>
<gene>
    <name evidence="2" type="ORF">HMPREF1090_04158</name>
    <name evidence="1" type="ORF">HMPREF1090_05408</name>
</gene>
<dbReference type="EMBL" id="AGYR01000046">
    <property type="protein sequence ID" value="ENZ10487.1"/>
    <property type="molecule type" value="Genomic_DNA"/>
</dbReference>